<dbReference type="InterPro" id="IPR025367">
    <property type="entry name" value="DUF4271"/>
</dbReference>
<keyword evidence="3" id="KW-1185">Reference proteome</keyword>
<keyword evidence="1" id="KW-1133">Transmembrane helix</keyword>
<name>A0A2S4ZYW1_9SPHI</name>
<accession>A0A2S4ZYW1</accession>
<evidence type="ECO:0000256" key="1">
    <source>
        <dbReference type="SAM" id="Phobius"/>
    </source>
</evidence>
<dbReference type="AlphaFoldDB" id="A0A2S4ZYW1"/>
<feature type="transmembrane region" description="Helical" evidence="1">
    <location>
        <begin position="146"/>
        <end position="165"/>
    </location>
</feature>
<feature type="transmembrane region" description="Helical" evidence="1">
    <location>
        <begin position="97"/>
        <end position="114"/>
    </location>
</feature>
<proteinExistence type="predicted"/>
<evidence type="ECO:0000313" key="3">
    <source>
        <dbReference type="Proteomes" id="UP000236893"/>
    </source>
</evidence>
<gene>
    <name evidence="2" type="ORF">C3K47_16750</name>
</gene>
<sequence length="301" mass="34427">MSVYALKAQDSLKVVTPHHYYHRNDSIAFKDSVALVNIRRVPVLIDKSKQNTSLDSFVVAFNTPFMNALALKVKMPKYSNVVYADPVERKFKDPQNIYILFALFLLFVVISYFFNRDISMMAQGFINNRILNQLVRDNNLLNSESFIFISLLIGFTFGYLLKVVFHIDELLGVVGIGVYFIVSLMVIVFFLLKTILLRLAGALFSIKHMVNNYISIIYISFGACTLVLIPLLILYALGPAQFGNHLFMVFSAILILSLAYQYIRGAIFISSNFQFSKFYFIVYLCAFEICPLVILYKVLLK</sequence>
<dbReference type="Proteomes" id="UP000236893">
    <property type="component" value="Unassembled WGS sequence"/>
</dbReference>
<keyword evidence="1" id="KW-0812">Transmembrane</keyword>
<comment type="caution">
    <text evidence="2">The sequence shown here is derived from an EMBL/GenBank/DDBJ whole genome shotgun (WGS) entry which is preliminary data.</text>
</comment>
<dbReference type="Pfam" id="PF14093">
    <property type="entry name" value="DUF4271"/>
    <property type="match status" value="1"/>
</dbReference>
<organism evidence="2 3">
    <name type="scientific">Solitalea longa</name>
    <dbReference type="NCBI Taxonomy" id="2079460"/>
    <lineage>
        <taxon>Bacteria</taxon>
        <taxon>Pseudomonadati</taxon>
        <taxon>Bacteroidota</taxon>
        <taxon>Sphingobacteriia</taxon>
        <taxon>Sphingobacteriales</taxon>
        <taxon>Sphingobacteriaceae</taxon>
        <taxon>Solitalea</taxon>
    </lineage>
</organism>
<protein>
    <recommendedName>
        <fullName evidence="4">DUF4271 domain-containing protein</fullName>
    </recommendedName>
</protein>
<reference evidence="2 3" key="1">
    <citation type="submission" date="2018-01" db="EMBL/GenBank/DDBJ databases">
        <authorList>
            <person name="Gaut B.S."/>
            <person name="Morton B.R."/>
            <person name="Clegg M.T."/>
            <person name="Duvall M.R."/>
        </authorList>
    </citation>
    <scope>NUCLEOTIDE SEQUENCE [LARGE SCALE GENOMIC DNA]</scope>
    <source>
        <strain evidence="2 3">HR-AV</strain>
    </source>
</reference>
<dbReference type="EMBL" id="PQVF01000014">
    <property type="protein sequence ID" value="POY35053.1"/>
    <property type="molecule type" value="Genomic_DNA"/>
</dbReference>
<feature type="transmembrane region" description="Helical" evidence="1">
    <location>
        <begin position="171"/>
        <end position="192"/>
    </location>
</feature>
<evidence type="ECO:0008006" key="4">
    <source>
        <dbReference type="Google" id="ProtNLM"/>
    </source>
</evidence>
<feature type="transmembrane region" description="Helical" evidence="1">
    <location>
        <begin position="242"/>
        <end position="263"/>
    </location>
</feature>
<feature type="transmembrane region" description="Helical" evidence="1">
    <location>
        <begin position="213"/>
        <end position="236"/>
    </location>
</feature>
<keyword evidence="1" id="KW-0472">Membrane</keyword>
<evidence type="ECO:0000313" key="2">
    <source>
        <dbReference type="EMBL" id="POY35053.1"/>
    </source>
</evidence>
<feature type="transmembrane region" description="Helical" evidence="1">
    <location>
        <begin position="275"/>
        <end position="296"/>
    </location>
</feature>